<feature type="transmembrane region" description="Helical" evidence="1">
    <location>
        <begin position="126"/>
        <end position="146"/>
    </location>
</feature>
<keyword evidence="1" id="KW-1133">Transmembrane helix</keyword>
<comment type="caution">
    <text evidence="2">The sequence shown here is derived from an EMBL/GenBank/DDBJ whole genome shotgun (WGS) entry which is preliminary data.</text>
</comment>
<dbReference type="EMBL" id="JAVDQT010000013">
    <property type="protein sequence ID" value="MDR6434613.1"/>
    <property type="molecule type" value="Genomic_DNA"/>
</dbReference>
<reference evidence="2 3" key="1">
    <citation type="submission" date="2023-07" db="EMBL/GenBank/DDBJ databases">
        <title>Sorghum-associated microbial communities from plants grown in Nebraska, USA.</title>
        <authorList>
            <person name="Schachtman D."/>
        </authorList>
    </citation>
    <scope>NUCLEOTIDE SEQUENCE [LARGE SCALE GENOMIC DNA]</scope>
    <source>
        <strain evidence="2 3">DS1730</strain>
    </source>
</reference>
<keyword evidence="1" id="KW-0472">Membrane</keyword>
<dbReference type="PROSITE" id="PS51257">
    <property type="entry name" value="PROKAR_LIPOPROTEIN"/>
    <property type="match status" value="1"/>
</dbReference>
<keyword evidence="3" id="KW-1185">Reference proteome</keyword>
<dbReference type="Proteomes" id="UP001184614">
    <property type="component" value="Unassembled WGS sequence"/>
</dbReference>
<feature type="transmembrane region" description="Helical" evidence="1">
    <location>
        <begin position="42"/>
        <end position="73"/>
    </location>
</feature>
<evidence type="ECO:0000256" key="1">
    <source>
        <dbReference type="SAM" id="Phobius"/>
    </source>
</evidence>
<organism evidence="2 3">
    <name type="scientific">Brucella pseudogrignonensis</name>
    <dbReference type="NCBI Taxonomy" id="419475"/>
    <lineage>
        <taxon>Bacteria</taxon>
        <taxon>Pseudomonadati</taxon>
        <taxon>Pseudomonadota</taxon>
        <taxon>Alphaproteobacteria</taxon>
        <taxon>Hyphomicrobiales</taxon>
        <taxon>Brucellaceae</taxon>
        <taxon>Brucella/Ochrobactrum group</taxon>
        <taxon>Brucella</taxon>
    </lineage>
</organism>
<name>A0ABU1MFD6_9HYPH</name>
<proteinExistence type="predicted"/>
<evidence type="ECO:0008006" key="4">
    <source>
        <dbReference type="Google" id="ProtNLM"/>
    </source>
</evidence>
<accession>A0ABU1MFD6</accession>
<dbReference type="RefSeq" id="WP_310016085.1">
    <property type="nucleotide sequence ID" value="NZ_JAVDQT010000013.1"/>
</dbReference>
<sequence length="159" mass="17500">MKPTLKTNLVVAVAVLCISALWLSGCFDGFFDRLIGHTMMTLNMIIFVFMKNTGASIFGLIVFFGALMVPVSWVMKRVDEDTKDIAFFVLSLIYAAAINSFLWFLFALTFRRNPDLYPAASQADSVGSLVLFSSIALGLAIAKIVIMQEERIVSIKASA</sequence>
<protein>
    <recommendedName>
        <fullName evidence="4">Lipoprotein</fullName>
    </recommendedName>
</protein>
<evidence type="ECO:0000313" key="2">
    <source>
        <dbReference type="EMBL" id="MDR6434613.1"/>
    </source>
</evidence>
<feature type="transmembrane region" description="Helical" evidence="1">
    <location>
        <begin position="85"/>
        <end position="106"/>
    </location>
</feature>
<keyword evidence="1" id="KW-0812">Transmembrane</keyword>
<gene>
    <name evidence="2" type="ORF">J2782_004366</name>
</gene>
<evidence type="ECO:0000313" key="3">
    <source>
        <dbReference type="Proteomes" id="UP001184614"/>
    </source>
</evidence>